<dbReference type="GO" id="GO:1990904">
    <property type="term" value="C:ribonucleoprotein complex"/>
    <property type="evidence" value="ECO:0007669"/>
    <property type="project" value="UniProtKB-KW"/>
</dbReference>
<keyword evidence="7" id="KW-1185">Reference proteome</keyword>
<dbReference type="SUPFAM" id="SSF57829">
    <property type="entry name" value="Zn-binding ribosomal proteins"/>
    <property type="match status" value="1"/>
</dbReference>
<dbReference type="NCBIfam" id="TIGR01023">
    <property type="entry name" value="rpmG_bact"/>
    <property type="match status" value="1"/>
</dbReference>
<evidence type="ECO:0000256" key="4">
    <source>
        <dbReference type="ARBA" id="ARBA00035176"/>
    </source>
</evidence>
<evidence type="ECO:0000256" key="1">
    <source>
        <dbReference type="ARBA" id="ARBA00007596"/>
    </source>
</evidence>
<accession>A0A6L5YEP2</accession>
<evidence type="ECO:0000256" key="2">
    <source>
        <dbReference type="ARBA" id="ARBA00022980"/>
    </source>
</evidence>
<dbReference type="PANTHER" id="PTHR43168:SF2">
    <property type="entry name" value="LARGE RIBOSOMAL SUBUNIT PROTEIN BL33C"/>
    <property type="match status" value="1"/>
</dbReference>
<dbReference type="GO" id="GO:0006412">
    <property type="term" value="P:translation"/>
    <property type="evidence" value="ECO:0007669"/>
    <property type="project" value="UniProtKB-UniRule"/>
</dbReference>
<dbReference type="HAMAP" id="MF_00294">
    <property type="entry name" value="Ribosomal_bL33"/>
    <property type="match status" value="1"/>
</dbReference>
<dbReference type="GO" id="GO:0005840">
    <property type="term" value="C:ribosome"/>
    <property type="evidence" value="ECO:0007669"/>
    <property type="project" value="UniProtKB-KW"/>
</dbReference>
<dbReference type="NCBIfam" id="NF001860">
    <property type="entry name" value="PRK00595.1"/>
    <property type="match status" value="1"/>
</dbReference>
<dbReference type="AlphaFoldDB" id="A0A6L5YEP2"/>
<dbReference type="NCBIfam" id="NF001764">
    <property type="entry name" value="PRK00504.1"/>
    <property type="match status" value="1"/>
</dbReference>
<evidence type="ECO:0000256" key="3">
    <source>
        <dbReference type="ARBA" id="ARBA00023274"/>
    </source>
</evidence>
<dbReference type="EMBL" id="VUNH01000013">
    <property type="protein sequence ID" value="MST56565.1"/>
    <property type="molecule type" value="Genomic_DNA"/>
</dbReference>
<keyword evidence="3 5" id="KW-0687">Ribonucleoprotein</keyword>
<dbReference type="Pfam" id="PF00471">
    <property type="entry name" value="Ribosomal_L33"/>
    <property type="match status" value="1"/>
</dbReference>
<evidence type="ECO:0000313" key="6">
    <source>
        <dbReference type="EMBL" id="MST56565.1"/>
    </source>
</evidence>
<dbReference type="InterPro" id="IPR038584">
    <property type="entry name" value="Ribosomal_bL33_sf"/>
</dbReference>
<gene>
    <name evidence="5 6" type="primary">rpmG</name>
    <name evidence="6" type="ORF">FYJ74_11095</name>
</gene>
<comment type="caution">
    <text evidence="6">The sequence shown here is derived from an EMBL/GenBank/DDBJ whole genome shotgun (WGS) entry which is preliminary data.</text>
</comment>
<dbReference type="Gene3D" id="2.20.28.120">
    <property type="entry name" value="Ribosomal protein L33"/>
    <property type="match status" value="1"/>
</dbReference>
<proteinExistence type="inferred from homology"/>
<reference evidence="6 7" key="1">
    <citation type="submission" date="2019-08" db="EMBL/GenBank/DDBJ databases">
        <title>In-depth cultivation of the pig gut microbiome towards novel bacterial diversity and tailored functional studies.</title>
        <authorList>
            <person name="Wylensek D."/>
            <person name="Hitch T.C.A."/>
            <person name="Clavel T."/>
        </authorList>
    </citation>
    <scope>NUCLEOTIDE SEQUENCE [LARGE SCALE GENOMIC DNA]</scope>
    <source>
        <strain evidence="6 7">SM-530-WT-4B</strain>
    </source>
</reference>
<dbReference type="InterPro" id="IPR001705">
    <property type="entry name" value="Ribosomal_bL33"/>
</dbReference>
<dbReference type="Proteomes" id="UP000473699">
    <property type="component" value="Unassembled WGS sequence"/>
</dbReference>
<name>A0A6L5YEP2_9BACT</name>
<dbReference type="GO" id="GO:0003735">
    <property type="term" value="F:structural constituent of ribosome"/>
    <property type="evidence" value="ECO:0007669"/>
    <property type="project" value="InterPro"/>
</dbReference>
<comment type="similarity">
    <text evidence="1 5">Belongs to the bacterial ribosomal protein bL33 family.</text>
</comment>
<dbReference type="GO" id="GO:0005737">
    <property type="term" value="C:cytoplasm"/>
    <property type="evidence" value="ECO:0007669"/>
    <property type="project" value="UniProtKB-ARBA"/>
</dbReference>
<dbReference type="InterPro" id="IPR011332">
    <property type="entry name" value="Ribosomal_zn-bd"/>
</dbReference>
<dbReference type="RefSeq" id="WP_154529633.1">
    <property type="nucleotide sequence ID" value="NZ_JAXDZJ010000082.1"/>
</dbReference>
<protein>
    <recommendedName>
        <fullName evidence="4 5">Large ribosomal subunit protein bL33</fullName>
    </recommendedName>
</protein>
<dbReference type="PANTHER" id="PTHR43168">
    <property type="entry name" value="50S RIBOSOMAL PROTEIN L33, CHLOROPLASTIC"/>
    <property type="match status" value="1"/>
</dbReference>
<organism evidence="6 7">
    <name type="scientific">Pyramidobacter porci</name>
    <dbReference type="NCBI Taxonomy" id="2605789"/>
    <lineage>
        <taxon>Bacteria</taxon>
        <taxon>Thermotogati</taxon>
        <taxon>Synergistota</taxon>
        <taxon>Synergistia</taxon>
        <taxon>Synergistales</taxon>
        <taxon>Dethiosulfovibrionaceae</taxon>
        <taxon>Pyramidobacter</taxon>
    </lineage>
</organism>
<evidence type="ECO:0000256" key="5">
    <source>
        <dbReference type="HAMAP-Rule" id="MF_00294"/>
    </source>
</evidence>
<sequence>MADEIGLTCTECKNRNYVTFINKKNMDGKLQLSKYCKHCRKHTLHKESK</sequence>
<keyword evidence="2 5" id="KW-0689">Ribosomal protein</keyword>
<evidence type="ECO:0000313" key="7">
    <source>
        <dbReference type="Proteomes" id="UP000473699"/>
    </source>
</evidence>